<dbReference type="InterPro" id="IPR007345">
    <property type="entry name" value="Polysacch_pyruvyl_Trfase"/>
</dbReference>
<evidence type="ECO:0000313" key="2">
    <source>
        <dbReference type="EMBL" id="SKC42035.1"/>
    </source>
</evidence>
<protein>
    <submittedName>
        <fullName evidence="2">Polysaccharide pyruvyl transferase family protein WcaK</fullName>
    </submittedName>
</protein>
<accession>A0A1T5ISE1</accession>
<dbReference type="PANTHER" id="PTHR36836:SF1">
    <property type="entry name" value="COLANIC ACID BIOSYNTHESIS PROTEIN WCAK"/>
    <property type="match status" value="1"/>
</dbReference>
<dbReference type="STRING" id="428993.SAMN06296058_0196"/>
<dbReference type="Pfam" id="PF04230">
    <property type="entry name" value="PS_pyruv_trans"/>
    <property type="match status" value="1"/>
</dbReference>
<gene>
    <name evidence="2" type="ORF">SAMN06296058_0196</name>
</gene>
<keyword evidence="3" id="KW-1185">Reference proteome</keyword>
<name>A0A1T5ISE1_9GAMM</name>
<organism evidence="2 3">
    <name type="scientific">Pseudoxanthomonas indica</name>
    <dbReference type="NCBI Taxonomy" id="428993"/>
    <lineage>
        <taxon>Bacteria</taxon>
        <taxon>Pseudomonadati</taxon>
        <taxon>Pseudomonadota</taxon>
        <taxon>Gammaproteobacteria</taxon>
        <taxon>Lysobacterales</taxon>
        <taxon>Lysobacteraceae</taxon>
        <taxon>Pseudoxanthomonas</taxon>
    </lineage>
</organism>
<keyword evidence="2" id="KW-0808">Transferase</keyword>
<reference evidence="2 3" key="1">
    <citation type="submission" date="2017-02" db="EMBL/GenBank/DDBJ databases">
        <authorList>
            <person name="Peterson S.W."/>
        </authorList>
    </citation>
    <scope>NUCLEOTIDE SEQUENCE [LARGE SCALE GENOMIC DNA]</scope>
    <source>
        <strain evidence="2 3">P15</strain>
    </source>
</reference>
<dbReference type="EMBL" id="FUZV01000001">
    <property type="protein sequence ID" value="SKC42035.1"/>
    <property type="molecule type" value="Genomic_DNA"/>
</dbReference>
<sequence>MDSSGSPPRLQGPRSAFTGYYGMRNFGDDLFGVICTQAAQRWWDAPALLVGPPLTGMAGRSTVPAFYPPDWYGAMGALGKSSRLLSFASATLTSDVLVMGGGSVITARESFRKPMMQAARRHRGLQLAAVGVSIGPFSEPAQEEAAASFLDRFQYLSVRDQRSFEWTRRMGLSAQTHAGCDLAALLPSLEAIPKREPRRPGDPLRIGVAPCNYNEAGAYPAPSQAAWQQALVDVVARWSRQREVVVDVFSLNEHPQHGDAALADALAAQLRQHAVPANVLNYTRPDPLAMVAAINRCDAMISARLHGAIVAWLCGVPFAIVDYHRKCRDFADDIGLPAHRRITTEQGESFSDVIIALLKEREVGAASPSVYTRKAQEIFLCAPWAREHADA</sequence>
<dbReference type="PANTHER" id="PTHR36836">
    <property type="entry name" value="COLANIC ACID BIOSYNTHESIS PROTEIN WCAK"/>
    <property type="match status" value="1"/>
</dbReference>
<feature type="domain" description="Polysaccharide pyruvyl transferase" evidence="1">
    <location>
        <begin position="82"/>
        <end position="324"/>
    </location>
</feature>
<dbReference type="GO" id="GO:0016740">
    <property type="term" value="F:transferase activity"/>
    <property type="evidence" value="ECO:0007669"/>
    <property type="project" value="UniProtKB-KW"/>
</dbReference>
<dbReference type="AlphaFoldDB" id="A0A1T5ISE1"/>
<dbReference type="RefSeq" id="WP_176140744.1">
    <property type="nucleotide sequence ID" value="NZ_BMCL01000003.1"/>
</dbReference>
<proteinExistence type="predicted"/>
<dbReference type="Proteomes" id="UP000190341">
    <property type="component" value="Unassembled WGS sequence"/>
</dbReference>
<evidence type="ECO:0000259" key="1">
    <source>
        <dbReference type="Pfam" id="PF04230"/>
    </source>
</evidence>
<evidence type="ECO:0000313" key="3">
    <source>
        <dbReference type="Proteomes" id="UP000190341"/>
    </source>
</evidence>